<evidence type="ECO:0000256" key="6">
    <source>
        <dbReference type="ARBA" id="ARBA00022967"/>
    </source>
</evidence>
<dbReference type="SUPFAM" id="SSF52540">
    <property type="entry name" value="P-loop containing nucleoside triphosphate hydrolases"/>
    <property type="match status" value="1"/>
</dbReference>
<keyword evidence="3" id="KW-1003">Cell membrane</keyword>
<organism evidence="11 12">
    <name type="scientific">Micromonospora purpureochromogenes</name>
    <dbReference type="NCBI Taxonomy" id="47872"/>
    <lineage>
        <taxon>Bacteria</taxon>
        <taxon>Bacillati</taxon>
        <taxon>Actinomycetota</taxon>
        <taxon>Actinomycetes</taxon>
        <taxon>Micromonosporales</taxon>
        <taxon>Micromonosporaceae</taxon>
        <taxon>Micromonospora</taxon>
    </lineage>
</organism>
<evidence type="ECO:0000256" key="5">
    <source>
        <dbReference type="ARBA" id="ARBA00022840"/>
    </source>
</evidence>
<comment type="caution">
    <text evidence="11">The sequence shown here is derived from an EMBL/GenBank/DDBJ whole genome shotgun (WGS) entry which is preliminary data.</text>
</comment>
<keyword evidence="12" id="KW-1185">Reference proteome</keyword>
<dbReference type="GO" id="GO:0005524">
    <property type="term" value="F:ATP binding"/>
    <property type="evidence" value="ECO:0007669"/>
    <property type="project" value="UniProtKB-KW"/>
</dbReference>
<evidence type="ECO:0000256" key="9">
    <source>
        <dbReference type="ARBA" id="ARBA00049985"/>
    </source>
</evidence>
<sequence>MAYELAIEASGLRKSYGDVQVLKGVDITVPRGSVFALLGPNGSGKTTSVRILSTLTSLDAGQARVAGFDVVKERRKVRRAITLTGQYAAIDKNQTGEENLRMMGRLTGLSRAEAQERAKQLLARFDLTDAGGRRLATYSGGMARRLDLAASLVGAPSVVFLDEPTTGLDPRSRLALWGVIADLAANGLTIFLTTQYLEEADRLADRVALLDGGTIVAEGTPTQLKERVAGQRLDLELVDRMALEDVLALLGERVVTKDLDLLTIGVTTDGSANQVRAVLDEADPQRNRITKFQVHSATLDDVFLALTGHPTPSPEVERVKETVGD</sequence>
<accession>A0ABX2RSA1</accession>
<evidence type="ECO:0000256" key="4">
    <source>
        <dbReference type="ARBA" id="ARBA00022741"/>
    </source>
</evidence>
<dbReference type="PANTHER" id="PTHR42711:SF19">
    <property type="entry name" value="DOXORUBICIN RESISTANCE ATP-BINDING PROTEIN DRRA"/>
    <property type="match status" value="1"/>
</dbReference>
<dbReference type="Proteomes" id="UP000631553">
    <property type="component" value="Unassembled WGS sequence"/>
</dbReference>
<dbReference type="InterPro" id="IPR005894">
    <property type="entry name" value="DrrA"/>
</dbReference>
<evidence type="ECO:0000256" key="1">
    <source>
        <dbReference type="ARBA" id="ARBA00004413"/>
    </source>
</evidence>
<dbReference type="PANTHER" id="PTHR42711">
    <property type="entry name" value="ABC TRANSPORTER ATP-BINDING PROTEIN"/>
    <property type="match status" value="1"/>
</dbReference>
<dbReference type="InterPro" id="IPR050763">
    <property type="entry name" value="ABC_transporter_ATP-binding"/>
</dbReference>
<dbReference type="InterPro" id="IPR025302">
    <property type="entry name" value="DrrA1/2-like_C"/>
</dbReference>
<keyword evidence="2" id="KW-0813">Transport</keyword>
<dbReference type="PROSITE" id="PS00211">
    <property type="entry name" value="ABC_TRANSPORTER_1"/>
    <property type="match status" value="1"/>
</dbReference>
<dbReference type="InterPro" id="IPR017871">
    <property type="entry name" value="ABC_transporter-like_CS"/>
</dbReference>
<dbReference type="PROSITE" id="PS50893">
    <property type="entry name" value="ABC_TRANSPORTER_2"/>
    <property type="match status" value="1"/>
</dbReference>
<evidence type="ECO:0000256" key="3">
    <source>
        <dbReference type="ARBA" id="ARBA00022475"/>
    </source>
</evidence>
<keyword evidence="7" id="KW-0472">Membrane</keyword>
<comment type="similarity">
    <text evidence="9">Belongs to the ABC transporter superfamily. Drug exporter-1 (DrugE1) (TC 3.A.1.105) family.</text>
</comment>
<comment type="subcellular location">
    <subcellularLocation>
        <location evidence="1">Cell membrane</location>
        <topology evidence="1">Peripheral membrane protein</topology>
        <orientation evidence="1">Cytoplasmic side</orientation>
    </subcellularLocation>
</comment>
<keyword evidence="8" id="KW-0046">Antibiotic resistance</keyword>
<dbReference type="EMBL" id="JACCCQ010000001">
    <property type="protein sequence ID" value="NYF58108.1"/>
    <property type="molecule type" value="Genomic_DNA"/>
</dbReference>
<keyword evidence="5 11" id="KW-0067">ATP-binding</keyword>
<reference evidence="11 12" key="1">
    <citation type="submission" date="2020-07" db="EMBL/GenBank/DDBJ databases">
        <title>Sequencing the genomes of 1000 actinobacteria strains.</title>
        <authorList>
            <person name="Klenk H.-P."/>
        </authorList>
    </citation>
    <scope>NUCLEOTIDE SEQUENCE [LARGE SCALE GENOMIC DNA]</scope>
    <source>
        <strain evidence="11 12">DSM 43814</strain>
    </source>
</reference>
<gene>
    <name evidence="11" type="ORF">HDA35_003939</name>
</gene>
<dbReference type="InterPro" id="IPR003439">
    <property type="entry name" value="ABC_transporter-like_ATP-bd"/>
</dbReference>
<dbReference type="SMART" id="SM00382">
    <property type="entry name" value="AAA"/>
    <property type="match status" value="1"/>
</dbReference>
<feature type="domain" description="ABC transporter" evidence="10">
    <location>
        <begin position="7"/>
        <end position="237"/>
    </location>
</feature>
<protein>
    <submittedName>
        <fullName evidence="11">ABC-2 type transport system ATP-binding protein</fullName>
    </submittedName>
</protein>
<dbReference type="NCBIfam" id="TIGR01188">
    <property type="entry name" value="drrA"/>
    <property type="match status" value="1"/>
</dbReference>
<evidence type="ECO:0000256" key="2">
    <source>
        <dbReference type="ARBA" id="ARBA00022448"/>
    </source>
</evidence>
<name>A0ABX2RSA1_9ACTN</name>
<dbReference type="InterPro" id="IPR003593">
    <property type="entry name" value="AAA+_ATPase"/>
</dbReference>
<dbReference type="Pfam" id="PF00005">
    <property type="entry name" value="ABC_tran"/>
    <property type="match status" value="1"/>
</dbReference>
<evidence type="ECO:0000256" key="8">
    <source>
        <dbReference type="ARBA" id="ARBA00023251"/>
    </source>
</evidence>
<dbReference type="Pfam" id="PF13732">
    <property type="entry name" value="DrrA1-3_C"/>
    <property type="match status" value="1"/>
</dbReference>
<proteinExistence type="inferred from homology"/>
<dbReference type="InterPro" id="IPR027417">
    <property type="entry name" value="P-loop_NTPase"/>
</dbReference>
<dbReference type="Gene3D" id="3.40.50.300">
    <property type="entry name" value="P-loop containing nucleotide triphosphate hydrolases"/>
    <property type="match status" value="1"/>
</dbReference>
<dbReference type="RefSeq" id="WP_179804055.1">
    <property type="nucleotide sequence ID" value="NZ_JACCCQ010000001.1"/>
</dbReference>
<evidence type="ECO:0000256" key="7">
    <source>
        <dbReference type="ARBA" id="ARBA00023136"/>
    </source>
</evidence>
<keyword evidence="6" id="KW-1278">Translocase</keyword>
<keyword evidence="4" id="KW-0547">Nucleotide-binding</keyword>
<evidence type="ECO:0000259" key="10">
    <source>
        <dbReference type="PROSITE" id="PS50893"/>
    </source>
</evidence>
<evidence type="ECO:0000313" key="11">
    <source>
        <dbReference type="EMBL" id="NYF58108.1"/>
    </source>
</evidence>
<evidence type="ECO:0000313" key="12">
    <source>
        <dbReference type="Proteomes" id="UP000631553"/>
    </source>
</evidence>